<name>A0A4P9X884_9FUNG</name>
<keyword evidence="2" id="KW-0812">Transmembrane</keyword>
<feature type="compositionally biased region" description="Basic and acidic residues" evidence="1">
    <location>
        <begin position="337"/>
        <end position="351"/>
    </location>
</feature>
<gene>
    <name evidence="4" type="ORF">CXG81DRAFT_25883</name>
</gene>
<protein>
    <recommendedName>
        <fullName evidence="6">Concanavalin A-like lectin/glucanase</fullName>
    </recommendedName>
</protein>
<evidence type="ECO:0000256" key="2">
    <source>
        <dbReference type="SAM" id="Phobius"/>
    </source>
</evidence>
<dbReference type="EMBL" id="ML014172">
    <property type="protein sequence ID" value="RKP01442.1"/>
    <property type="molecule type" value="Genomic_DNA"/>
</dbReference>
<proteinExistence type="predicted"/>
<dbReference type="AlphaFoldDB" id="A0A4P9X884"/>
<dbReference type="OrthoDB" id="5561232at2759"/>
<evidence type="ECO:0000313" key="4">
    <source>
        <dbReference type="EMBL" id="RKP01442.1"/>
    </source>
</evidence>
<dbReference type="Proteomes" id="UP000274922">
    <property type="component" value="Unassembled WGS sequence"/>
</dbReference>
<accession>A0A4P9X884</accession>
<evidence type="ECO:0000256" key="3">
    <source>
        <dbReference type="SAM" id="SignalP"/>
    </source>
</evidence>
<feature type="transmembrane region" description="Helical" evidence="2">
    <location>
        <begin position="277"/>
        <end position="298"/>
    </location>
</feature>
<keyword evidence="2" id="KW-1133">Transmembrane helix</keyword>
<feature type="region of interest" description="Disordered" evidence="1">
    <location>
        <begin position="337"/>
        <end position="363"/>
    </location>
</feature>
<feature type="compositionally biased region" description="Pro residues" evidence="1">
    <location>
        <begin position="354"/>
        <end position="363"/>
    </location>
</feature>
<organism evidence="4 5">
    <name type="scientific">Caulochytrium protostelioides</name>
    <dbReference type="NCBI Taxonomy" id="1555241"/>
    <lineage>
        <taxon>Eukaryota</taxon>
        <taxon>Fungi</taxon>
        <taxon>Fungi incertae sedis</taxon>
        <taxon>Chytridiomycota</taxon>
        <taxon>Chytridiomycota incertae sedis</taxon>
        <taxon>Chytridiomycetes</taxon>
        <taxon>Caulochytriales</taxon>
        <taxon>Caulochytriaceae</taxon>
        <taxon>Caulochytrium</taxon>
    </lineage>
</organism>
<feature type="chain" id="PRO_5020785198" description="Concanavalin A-like lectin/glucanase" evidence="3">
    <location>
        <begin position="24"/>
        <end position="363"/>
    </location>
</feature>
<evidence type="ECO:0008006" key="6">
    <source>
        <dbReference type="Google" id="ProtNLM"/>
    </source>
</evidence>
<keyword evidence="2" id="KW-0472">Membrane</keyword>
<keyword evidence="3" id="KW-0732">Signal</keyword>
<sequence length="363" mass="38207">MKLASWMASAVFMALSMSHHAMAVAMPKALANADPAIVDFHKTSLDLYAAGKLHEHGRFAVKVSRFDALIDIPDDLLTNDDAAVAPLASRTTDVIIMFDVDAAKKEVVVNGEIVPMGVSRLQVNAGMVVGITEDGLKHDPEELARAFDVGIVDIQVFAHARQAVIEGVELTQIIIAERIVEINGIQVEQTELLQQLIEISPAGEISRSAPCGATAATKALLASGASADSADAASLAAAAVDDAVHPAAYNTKAEGRGRAHSSFRTRAADWYAAAPSWLRIPLALLLGAVIGVAALVLMHGLTTLVKSFLIAGAGFSAVPTSEASFFSVPFVGSQVDEKKTLMNHDEEKESNAPDSPPSPTFPQ</sequence>
<evidence type="ECO:0000313" key="5">
    <source>
        <dbReference type="Proteomes" id="UP000274922"/>
    </source>
</evidence>
<feature type="signal peptide" evidence="3">
    <location>
        <begin position="1"/>
        <end position="23"/>
    </location>
</feature>
<evidence type="ECO:0000256" key="1">
    <source>
        <dbReference type="SAM" id="MobiDB-lite"/>
    </source>
</evidence>
<keyword evidence="5" id="KW-1185">Reference proteome</keyword>
<reference evidence="5" key="1">
    <citation type="journal article" date="2018" name="Nat. Microbiol.">
        <title>Leveraging single-cell genomics to expand the fungal tree of life.</title>
        <authorList>
            <person name="Ahrendt S.R."/>
            <person name="Quandt C.A."/>
            <person name="Ciobanu D."/>
            <person name="Clum A."/>
            <person name="Salamov A."/>
            <person name="Andreopoulos B."/>
            <person name="Cheng J.F."/>
            <person name="Woyke T."/>
            <person name="Pelin A."/>
            <person name="Henrissat B."/>
            <person name="Reynolds N.K."/>
            <person name="Benny G.L."/>
            <person name="Smith M.E."/>
            <person name="James T.Y."/>
            <person name="Grigoriev I.V."/>
        </authorList>
    </citation>
    <scope>NUCLEOTIDE SEQUENCE [LARGE SCALE GENOMIC DNA]</scope>
    <source>
        <strain evidence="5">ATCC 52028</strain>
    </source>
</reference>